<evidence type="ECO:0000259" key="10">
    <source>
        <dbReference type="PROSITE" id="PS50262"/>
    </source>
</evidence>
<protein>
    <recommendedName>
        <fullName evidence="10">G-protein coupled receptors family 1 profile domain-containing protein</fullName>
    </recommendedName>
</protein>
<reference evidence="12" key="1">
    <citation type="submission" date="2017-01" db="EMBL/GenBank/DDBJ databases">
        <title>Comparative genomics of anhydrobiosis in the tardigrade Hypsibius dujardini.</title>
        <authorList>
            <person name="Yoshida Y."/>
            <person name="Koutsovoulos G."/>
            <person name="Laetsch D."/>
            <person name="Stevens L."/>
            <person name="Kumar S."/>
            <person name="Horikawa D."/>
            <person name="Ishino K."/>
            <person name="Komine S."/>
            <person name="Tomita M."/>
            <person name="Blaxter M."/>
            <person name="Arakawa K."/>
        </authorList>
    </citation>
    <scope>NUCLEOTIDE SEQUENCE [LARGE SCALE GENOMIC DNA]</scope>
    <source>
        <strain evidence="12">Z151</strain>
    </source>
</reference>
<feature type="transmembrane region" description="Helical" evidence="9">
    <location>
        <begin position="73"/>
        <end position="98"/>
    </location>
</feature>
<feature type="transmembrane region" description="Helical" evidence="9">
    <location>
        <begin position="292"/>
        <end position="312"/>
    </location>
</feature>
<evidence type="ECO:0000256" key="3">
    <source>
        <dbReference type="ARBA" id="ARBA00022989"/>
    </source>
</evidence>
<evidence type="ECO:0000256" key="2">
    <source>
        <dbReference type="ARBA" id="ARBA00022692"/>
    </source>
</evidence>
<evidence type="ECO:0000256" key="4">
    <source>
        <dbReference type="ARBA" id="ARBA00023040"/>
    </source>
</evidence>
<keyword evidence="2 9" id="KW-0812">Transmembrane</keyword>
<feature type="domain" description="G-protein coupled receptors family 1 profile" evidence="10">
    <location>
        <begin position="52"/>
        <end position="276"/>
    </location>
</feature>
<dbReference type="OrthoDB" id="10652377at2759"/>
<dbReference type="EMBL" id="MTYJ01000016">
    <property type="protein sequence ID" value="OQV22586.1"/>
    <property type="molecule type" value="Genomic_DNA"/>
</dbReference>
<keyword evidence="5 9" id="KW-0472">Membrane</keyword>
<keyword evidence="6" id="KW-0675">Receptor</keyword>
<keyword evidence="12" id="KW-1185">Reference proteome</keyword>
<dbReference type="InterPro" id="IPR000276">
    <property type="entry name" value="GPCR_Rhodpsn"/>
</dbReference>
<evidence type="ECO:0000256" key="7">
    <source>
        <dbReference type="ARBA" id="ARBA00023224"/>
    </source>
</evidence>
<evidence type="ECO:0000256" key="9">
    <source>
        <dbReference type="SAM" id="Phobius"/>
    </source>
</evidence>
<evidence type="ECO:0000256" key="1">
    <source>
        <dbReference type="ARBA" id="ARBA00004141"/>
    </source>
</evidence>
<keyword evidence="3 9" id="KW-1133">Transmembrane helix</keyword>
<feature type="transmembrane region" description="Helical" evidence="9">
    <location>
        <begin position="154"/>
        <end position="174"/>
    </location>
</feature>
<evidence type="ECO:0000256" key="8">
    <source>
        <dbReference type="SAM" id="MobiDB-lite"/>
    </source>
</evidence>
<dbReference type="PANTHER" id="PTHR24243">
    <property type="entry name" value="G-PROTEIN COUPLED RECEPTOR"/>
    <property type="match status" value="1"/>
</dbReference>
<dbReference type="Pfam" id="PF00001">
    <property type="entry name" value="7tm_1"/>
    <property type="match status" value="1"/>
</dbReference>
<gene>
    <name evidence="11" type="ORF">BV898_03411</name>
</gene>
<dbReference type="CDD" id="cd00637">
    <property type="entry name" value="7tm_classA_rhodopsin-like"/>
    <property type="match status" value="1"/>
</dbReference>
<dbReference type="GO" id="GO:0005886">
    <property type="term" value="C:plasma membrane"/>
    <property type="evidence" value="ECO:0007669"/>
    <property type="project" value="TreeGrafter"/>
</dbReference>
<name>A0A1W0X4Z1_HYPEX</name>
<feature type="transmembrane region" description="Helical" evidence="9">
    <location>
        <begin position="258"/>
        <end position="280"/>
    </location>
</feature>
<proteinExistence type="predicted"/>
<feature type="transmembrane region" description="Helical" evidence="9">
    <location>
        <begin position="208"/>
        <end position="228"/>
    </location>
</feature>
<organism evidence="11 12">
    <name type="scientific">Hypsibius exemplaris</name>
    <name type="common">Freshwater tardigrade</name>
    <dbReference type="NCBI Taxonomy" id="2072580"/>
    <lineage>
        <taxon>Eukaryota</taxon>
        <taxon>Metazoa</taxon>
        <taxon>Ecdysozoa</taxon>
        <taxon>Tardigrada</taxon>
        <taxon>Eutardigrada</taxon>
        <taxon>Parachela</taxon>
        <taxon>Hypsibioidea</taxon>
        <taxon>Hypsibiidae</taxon>
        <taxon>Hypsibius</taxon>
    </lineage>
</organism>
<comment type="subcellular location">
    <subcellularLocation>
        <location evidence="1">Membrane</location>
        <topology evidence="1">Multi-pass membrane protein</topology>
    </subcellularLocation>
</comment>
<keyword evidence="4" id="KW-0297">G-protein coupled receptor</keyword>
<dbReference type="Gene3D" id="1.20.1070.10">
    <property type="entry name" value="Rhodopsin 7-helix transmembrane proteins"/>
    <property type="match status" value="1"/>
</dbReference>
<feature type="transmembrane region" description="Helical" evidence="9">
    <location>
        <begin position="35"/>
        <end position="61"/>
    </location>
</feature>
<evidence type="ECO:0000256" key="6">
    <source>
        <dbReference type="ARBA" id="ARBA00023170"/>
    </source>
</evidence>
<evidence type="ECO:0000256" key="5">
    <source>
        <dbReference type="ARBA" id="ARBA00023136"/>
    </source>
</evidence>
<dbReference type="PANTHER" id="PTHR24243:SF208">
    <property type="entry name" value="PYROKININ-1 RECEPTOR"/>
    <property type="match status" value="1"/>
</dbReference>
<evidence type="ECO:0000313" key="11">
    <source>
        <dbReference type="EMBL" id="OQV22586.1"/>
    </source>
</evidence>
<evidence type="ECO:0000313" key="12">
    <source>
        <dbReference type="Proteomes" id="UP000192578"/>
    </source>
</evidence>
<dbReference type="InterPro" id="IPR017452">
    <property type="entry name" value="GPCR_Rhodpsn_7TM"/>
</dbReference>
<accession>A0A1W0X4Z1</accession>
<sequence>MDKQHNLTSLNHTAIYNSSSFPSFPKLAKAKQAELLAWICVTLIISLVGAFNNIVVLMATIPKRGAKSGLVFLIFHFISVNLFMCLIAIPVSIVLILVKRAGIPLRPDSCIYFQAFYSTGAIVVKWADAGLALNRCVALFLPHRYKGWTTKTTTVGMVLFAWIPSLLAQIPLSFGVGGTLKLQELGQCAAIPKGQLGSFLQTALGTGVPLSLTGLGCVLIVIKVILMCRSRGHMIGPKNGPECKQARRMLRHIKMAKLLLVTFLWTALCNLPWAVVSSNYPSANSENPVSVLWLRTCFVIQYGLTPCILLFGNEEYRARLKQLLCCGGSVLSGSGGTGSAKRTGRATSPMARSVPDRVSGRSTAAVALKGSTAYPATGIPVPVTRLSST</sequence>
<dbReference type="GO" id="GO:0004930">
    <property type="term" value="F:G protein-coupled receptor activity"/>
    <property type="evidence" value="ECO:0007669"/>
    <property type="project" value="UniProtKB-KW"/>
</dbReference>
<dbReference type="AlphaFoldDB" id="A0A1W0X4Z1"/>
<keyword evidence="7" id="KW-0807">Transducer</keyword>
<feature type="region of interest" description="Disordered" evidence="8">
    <location>
        <begin position="333"/>
        <end position="356"/>
    </location>
</feature>
<dbReference type="Proteomes" id="UP000192578">
    <property type="component" value="Unassembled WGS sequence"/>
</dbReference>
<comment type="caution">
    <text evidence="11">The sequence shown here is derived from an EMBL/GenBank/DDBJ whole genome shotgun (WGS) entry which is preliminary data.</text>
</comment>
<dbReference type="PROSITE" id="PS50262">
    <property type="entry name" value="G_PROTEIN_RECEP_F1_2"/>
    <property type="match status" value="1"/>
</dbReference>
<dbReference type="SUPFAM" id="SSF81321">
    <property type="entry name" value="Family A G protein-coupled receptor-like"/>
    <property type="match status" value="1"/>
</dbReference>